<name>A0ABN0RAR6_MYCUL</name>
<comment type="caution">
    <text evidence="1">The sequence shown here is derived from an EMBL/GenBank/DDBJ whole genome shotgun (WGS) entry which is preliminary data.</text>
</comment>
<sequence>MSGRRDPVIRPRDVAVEHEVDLGYPGSKSVPAQCGRVPVGDRVPIHLQQCRGCGVEDGDALGRFGHLDPGGQLAAVRAQIGDQRVGNHLAAADRDGQPTLWARVASISPAPADTSEGSDEIAWAATPVNNARHLRQRVRAMLGCPAPGRVDPDAWRGAARWYRPLVAE</sequence>
<keyword evidence="2" id="KW-1185">Reference proteome</keyword>
<dbReference type="EMBL" id="JAOL01000014">
    <property type="protein sequence ID" value="EUA94146.1"/>
    <property type="molecule type" value="Genomic_DNA"/>
</dbReference>
<gene>
    <name evidence="1" type="ORF">I551_8590</name>
</gene>
<reference evidence="1 2" key="1">
    <citation type="submission" date="2014-01" db="EMBL/GenBank/DDBJ databases">
        <authorList>
            <person name="Dobos K."/>
            <person name="Lenaerts A."/>
            <person name="Ordway D."/>
            <person name="DeGroote M.A."/>
            <person name="Parker T."/>
            <person name="Sizemore C."/>
            <person name="Tallon L.J."/>
            <person name="Sadzewicz L.K."/>
            <person name="Sengamalay N."/>
            <person name="Fraser C.M."/>
            <person name="Hine E."/>
            <person name="Shefchek K.A."/>
            <person name="Das S.P."/>
            <person name="Tettelin H."/>
        </authorList>
    </citation>
    <scope>NUCLEOTIDE SEQUENCE [LARGE SCALE GENOMIC DNA]</scope>
    <source>
        <strain evidence="1 2">Harvey</strain>
    </source>
</reference>
<evidence type="ECO:0000313" key="2">
    <source>
        <dbReference type="Proteomes" id="UP000020681"/>
    </source>
</evidence>
<protein>
    <submittedName>
        <fullName evidence="1">Nitric oxide resistance protein</fullName>
    </submittedName>
</protein>
<accession>A0ABN0RAR6</accession>
<proteinExistence type="predicted"/>
<evidence type="ECO:0000313" key="1">
    <source>
        <dbReference type="EMBL" id="EUA94146.1"/>
    </source>
</evidence>
<dbReference type="Proteomes" id="UP000020681">
    <property type="component" value="Unassembled WGS sequence"/>
</dbReference>
<organism evidence="1 2">
    <name type="scientific">Mycobacterium ulcerans str. Harvey</name>
    <dbReference type="NCBI Taxonomy" id="1299332"/>
    <lineage>
        <taxon>Bacteria</taxon>
        <taxon>Bacillati</taxon>
        <taxon>Actinomycetota</taxon>
        <taxon>Actinomycetes</taxon>
        <taxon>Mycobacteriales</taxon>
        <taxon>Mycobacteriaceae</taxon>
        <taxon>Mycobacterium</taxon>
        <taxon>Mycobacterium ulcerans group</taxon>
    </lineage>
</organism>